<evidence type="ECO:0000313" key="1">
    <source>
        <dbReference type="EMBL" id="EDM74429.1"/>
    </source>
</evidence>
<dbReference type="RefSeq" id="WP_006976421.1">
    <property type="nucleotide sequence ID" value="NZ_ABCS01000131.1"/>
</dbReference>
<keyword evidence="2" id="KW-1185">Reference proteome</keyword>
<organism evidence="1 2">
    <name type="scientific">Plesiocystis pacifica SIR-1</name>
    <dbReference type="NCBI Taxonomy" id="391625"/>
    <lineage>
        <taxon>Bacteria</taxon>
        <taxon>Pseudomonadati</taxon>
        <taxon>Myxococcota</taxon>
        <taxon>Polyangia</taxon>
        <taxon>Nannocystales</taxon>
        <taxon>Nannocystaceae</taxon>
        <taxon>Plesiocystis</taxon>
    </lineage>
</organism>
<dbReference type="OrthoDB" id="5514331at2"/>
<dbReference type="Proteomes" id="UP000005801">
    <property type="component" value="Unassembled WGS sequence"/>
</dbReference>
<evidence type="ECO:0000313" key="2">
    <source>
        <dbReference type="Proteomes" id="UP000005801"/>
    </source>
</evidence>
<gene>
    <name evidence="1" type="ORF">PPSIR1_27848</name>
</gene>
<dbReference type="EMBL" id="ABCS01000131">
    <property type="protein sequence ID" value="EDM74429.1"/>
    <property type="molecule type" value="Genomic_DNA"/>
</dbReference>
<reference evidence="1 2" key="1">
    <citation type="submission" date="2007-06" db="EMBL/GenBank/DDBJ databases">
        <authorList>
            <person name="Shimkets L."/>
            <person name="Ferriera S."/>
            <person name="Johnson J."/>
            <person name="Kravitz S."/>
            <person name="Beeson K."/>
            <person name="Sutton G."/>
            <person name="Rogers Y.-H."/>
            <person name="Friedman R."/>
            <person name="Frazier M."/>
            <person name="Venter J.C."/>
        </authorList>
    </citation>
    <scope>NUCLEOTIDE SEQUENCE [LARGE SCALE GENOMIC DNA]</scope>
    <source>
        <strain evidence="1 2">SIR-1</strain>
    </source>
</reference>
<proteinExistence type="predicted"/>
<sequence>MRESDDARFEPGPDLEFEHVGTMEIGDRLVLCDVEFLAPRFAGMVAGGPGTPGARVRLDFEAEVEAGTWQVLAAYALPRVPDGDGDAPPPAFVILTHDRELEHDLPLDHAEAVALLRIDSGRFCAVDVELRGDMDIQRAVLEAPREQVPCMLTPLGGPEGSPPRGTLIDLDRAGVFEVYAPAGTGEAPRTALFLTLSG</sequence>
<accession>A6GI85</accession>
<name>A6GI85_9BACT</name>
<protein>
    <submittedName>
        <fullName evidence="1">Uncharacterized protein</fullName>
    </submittedName>
</protein>
<comment type="caution">
    <text evidence="1">The sequence shown here is derived from an EMBL/GenBank/DDBJ whole genome shotgun (WGS) entry which is preliminary data.</text>
</comment>
<dbReference type="AlphaFoldDB" id="A6GI85"/>